<evidence type="ECO:0000313" key="7">
    <source>
        <dbReference type="EMBL" id="ALF18781.1"/>
    </source>
</evidence>
<dbReference type="Gene3D" id="3.40.50.720">
    <property type="entry name" value="NAD(P)-binding Rossmann-like Domain"/>
    <property type="match status" value="2"/>
</dbReference>
<accession>A0A0M5M6P3</accession>
<name>A0A0M5M6P3_9FUSO</name>
<protein>
    <submittedName>
        <fullName evidence="7">Dehydrogenase</fullName>
    </submittedName>
</protein>
<dbReference type="GO" id="GO:0051287">
    <property type="term" value="F:NAD binding"/>
    <property type="evidence" value="ECO:0007669"/>
    <property type="project" value="InterPro"/>
</dbReference>
<dbReference type="EMBL" id="CP012713">
    <property type="protein sequence ID" value="ALF18781.1"/>
    <property type="molecule type" value="Genomic_DNA"/>
</dbReference>
<evidence type="ECO:0000256" key="1">
    <source>
        <dbReference type="ARBA" id="ARBA00005854"/>
    </source>
</evidence>
<dbReference type="Proteomes" id="UP000063147">
    <property type="component" value="Chromosome"/>
</dbReference>
<dbReference type="GO" id="GO:0016616">
    <property type="term" value="F:oxidoreductase activity, acting on the CH-OH group of donors, NAD or NADP as acceptor"/>
    <property type="evidence" value="ECO:0007669"/>
    <property type="project" value="InterPro"/>
</dbReference>
<dbReference type="CDD" id="cd05299">
    <property type="entry name" value="CtBP_dh"/>
    <property type="match status" value="1"/>
</dbReference>
<evidence type="ECO:0000259" key="5">
    <source>
        <dbReference type="Pfam" id="PF00389"/>
    </source>
</evidence>
<evidence type="ECO:0000256" key="4">
    <source>
        <dbReference type="RuleBase" id="RU003719"/>
    </source>
</evidence>
<dbReference type="InterPro" id="IPR006140">
    <property type="entry name" value="D-isomer_DH_NAD-bd"/>
</dbReference>
<evidence type="ECO:0000256" key="2">
    <source>
        <dbReference type="ARBA" id="ARBA00023002"/>
    </source>
</evidence>
<dbReference type="AlphaFoldDB" id="A0A0M5M6P3"/>
<evidence type="ECO:0000259" key="6">
    <source>
        <dbReference type="Pfam" id="PF02826"/>
    </source>
</evidence>
<dbReference type="PANTHER" id="PTHR43761:SF1">
    <property type="entry name" value="D-ISOMER SPECIFIC 2-HYDROXYACID DEHYDROGENASE CATALYTIC DOMAIN-CONTAINING PROTEIN-RELATED"/>
    <property type="match status" value="1"/>
</dbReference>
<keyword evidence="2 4" id="KW-0560">Oxidoreductase</keyword>
<evidence type="ECO:0000313" key="8">
    <source>
        <dbReference type="Proteomes" id="UP000063147"/>
    </source>
</evidence>
<dbReference type="Pfam" id="PF00389">
    <property type="entry name" value="2-Hacid_dh"/>
    <property type="match status" value="1"/>
</dbReference>
<reference evidence="7 8" key="1">
    <citation type="submission" date="2015-09" db="EMBL/GenBank/DDBJ databases">
        <authorList>
            <person name="Jackson K.R."/>
            <person name="Lunt B.L."/>
            <person name="Fisher J.N.B."/>
            <person name="Gardner A.V."/>
            <person name="Bailey M.E."/>
            <person name="Deus L.M."/>
            <person name="Earl A.S."/>
            <person name="Gibby P.D."/>
            <person name="Hartmann K.A."/>
            <person name="Liu J.E."/>
            <person name="Manci A.M."/>
            <person name="Nielsen D.A."/>
            <person name="Solomon M.B."/>
            <person name="Breakwell D.P."/>
            <person name="Burnett S.H."/>
            <person name="Grose J.H."/>
        </authorList>
    </citation>
    <scope>NUCLEOTIDE SEQUENCE [LARGE SCALE GENOMIC DNA]</scope>
    <source>
        <strain evidence="7 8">KCOM 1279</strain>
    </source>
</reference>
<evidence type="ECO:0000256" key="3">
    <source>
        <dbReference type="ARBA" id="ARBA00023027"/>
    </source>
</evidence>
<dbReference type="PROSITE" id="PS00671">
    <property type="entry name" value="D_2_HYDROXYACID_DH_3"/>
    <property type="match status" value="1"/>
</dbReference>
<feature type="domain" description="D-isomer specific 2-hydroxyacid dehydrogenase catalytic" evidence="5">
    <location>
        <begin position="14"/>
        <end position="313"/>
    </location>
</feature>
<organism evidence="7">
    <name type="scientific">Fusobacterium animalis</name>
    <dbReference type="NCBI Taxonomy" id="76859"/>
    <lineage>
        <taxon>Bacteria</taxon>
        <taxon>Fusobacteriati</taxon>
        <taxon>Fusobacteriota</taxon>
        <taxon>Fusobacteriia</taxon>
        <taxon>Fusobacteriales</taxon>
        <taxon>Fusobacteriaceae</taxon>
        <taxon>Fusobacterium</taxon>
    </lineage>
</organism>
<proteinExistence type="inferred from homology"/>
<dbReference type="InterPro" id="IPR036291">
    <property type="entry name" value="NAD(P)-bd_dom_sf"/>
</dbReference>
<dbReference type="InterPro" id="IPR050418">
    <property type="entry name" value="D-iso_2-hydroxyacid_DH_PdxB"/>
</dbReference>
<feature type="domain" description="D-isomer specific 2-hydroxyacid dehydrogenase NAD-binding" evidence="6">
    <location>
        <begin position="107"/>
        <end position="281"/>
    </location>
</feature>
<dbReference type="InterPro" id="IPR006139">
    <property type="entry name" value="D-isomer_2_OHA_DH_cat_dom"/>
</dbReference>
<dbReference type="InterPro" id="IPR029752">
    <property type="entry name" value="D-isomer_DH_CS1"/>
</dbReference>
<dbReference type="GO" id="GO:0003714">
    <property type="term" value="F:transcription corepressor activity"/>
    <property type="evidence" value="ECO:0007669"/>
    <property type="project" value="InterPro"/>
</dbReference>
<dbReference type="OrthoDB" id="9805416at2"/>
<sequence>MKVIITDCDHTSIDIEKKIFNEANLEFELKQCKTEEDLINQCKDGDIFINQYAPITRKVMEKLPNLKMVVRYGVGVNNVDIGGATDLGIQICNVPDYGTNEVADQAIAMMMALVRKVVIMDKYTKEVKWDYTHSIPIKRNSEMTVGVVGLGRIGCNFAQKAHYLGFNIIGYDPYYKENEETKFIIPATIDEIIKRSDIISIHCPLDGNKNLFDATAFKCMKKTAYIINVSRGGIINEKDLDEALTNKEIAGAALDCVEFEPMMPTSSLLKHENLIISPHMGWYSEEAALELKHKVAEEAVRFASGERVHYPVNKLK</sequence>
<gene>
    <name evidence="7" type="ORF">RN98_11695</name>
</gene>
<dbReference type="RefSeq" id="WP_060676813.1">
    <property type="nucleotide sequence ID" value="NZ_CP012713.1"/>
</dbReference>
<dbReference type="SUPFAM" id="SSF52283">
    <property type="entry name" value="Formate/glycerate dehydrogenase catalytic domain-like"/>
    <property type="match status" value="1"/>
</dbReference>
<comment type="similarity">
    <text evidence="1 4">Belongs to the D-isomer specific 2-hydroxyacid dehydrogenase family.</text>
</comment>
<dbReference type="InterPro" id="IPR029753">
    <property type="entry name" value="D-isomer_DH_CS"/>
</dbReference>
<dbReference type="SUPFAM" id="SSF51735">
    <property type="entry name" value="NAD(P)-binding Rossmann-fold domains"/>
    <property type="match status" value="1"/>
</dbReference>
<dbReference type="PANTHER" id="PTHR43761">
    <property type="entry name" value="D-ISOMER SPECIFIC 2-HYDROXYACID DEHYDROGENASE FAMILY PROTEIN (AFU_ORTHOLOGUE AFUA_1G13630)"/>
    <property type="match status" value="1"/>
</dbReference>
<dbReference type="Pfam" id="PF02826">
    <property type="entry name" value="2-Hacid_dh_C"/>
    <property type="match status" value="1"/>
</dbReference>
<dbReference type="PROSITE" id="PS00065">
    <property type="entry name" value="D_2_HYDROXYACID_DH_1"/>
    <property type="match status" value="1"/>
</dbReference>
<dbReference type="InterPro" id="IPR043322">
    <property type="entry name" value="CtBP"/>
</dbReference>
<dbReference type="PATRIC" id="fig|76859.3.peg.2355"/>
<keyword evidence="3" id="KW-0520">NAD</keyword>